<evidence type="ECO:0000256" key="1">
    <source>
        <dbReference type="SAM" id="MobiDB-lite"/>
    </source>
</evidence>
<dbReference type="AlphaFoldDB" id="V2XMB1"/>
<comment type="caution">
    <text evidence="2">The sequence shown here is derived from an EMBL/GenBank/DDBJ whole genome shotgun (WGS) entry which is preliminary data.</text>
</comment>
<keyword evidence="3" id="KW-1185">Reference proteome</keyword>
<sequence>MARRHSGLVEQIWQVLQPADSIGNEPKEGSDIALALAQAAAASAAATTTTTQATPNPTPSDPTNGA</sequence>
<organism evidence="2 3">
    <name type="scientific">Moniliophthora roreri (strain MCA 2997)</name>
    <name type="common">Cocoa frosty pod rot fungus</name>
    <name type="synonym">Crinipellis roreri</name>
    <dbReference type="NCBI Taxonomy" id="1381753"/>
    <lineage>
        <taxon>Eukaryota</taxon>
        <taxon>Fungi</taxon>
        <taxon>Dikarya</taxon>
        <taxon>Basidiomycota</taxon>
        <taxon>Agaricomycotina</taxon>
        <taxon>Agaricomycetes</taxon>
        <taxon>Agaricomycetidae</taxon>
        <taxon>Agaricales</taxon>
        <taxon>Marasmiineae</taxon>
        <taxon>Marasmiaceae</taxon>
        <taxon>Moniliophthora</taxon>
    </lineage>
</organism>
<name>V2XMB1_MONRO</name>
<reference evidence="2 3" key="1">
    <citation type="journal article" date="2014" name="BMC Genomics">
        <title>Genome and secretome analysis of the hemibiotrophic fungal pathogen, Moniliophthora roreri, which causes frosty pod rot disease of cacao: mechanisms of the biotrophic and necrotrophic phases.</title>
        <authorList>
            <person name="Meinhardt L.W."/>
            <person name="Costa G.G.L."/>
            <person name="Thomazella D.P.T."/>
            <person name="Teixeira P.J.P.L."/>
            <person name="Carazzolle M.F."/>
            <person name="Schuster S.C."/>
            <person name="Carlson J.E."/>
            <person name="Guiltinan M.J."/>
            <person name="Mieczkowski P."/>
            <person name="Farmer A."/>
            <person name="Ramaraj T."/>
            <person name="Crozier J."/>
            <person name="Davis R.E."/>
            <person name="Shao J."/>
            <person name="Melnick R.L."/>
            <person name="Pereira G.A.G."/>
            <person name="Bailey B.A."/>
        </authorList>
    </citation>
    <scope>NUCLEOTIDE SEQUENCE [LARGE SCALE GENOMIC DNA]</scope>
    <source>
        <strain evidence="2 3">MCA 2997</strain>
    </source>
</reference>
<dbReference type="KEGG" id="mrr:Moror_9175"/>
<evidence type="ECO:0000313" key="3">
    <source>
        <dbReference type="Proteomes" id="UP000017559"/>
    </source>
</evidence>
<dbReference type="Proteomes" id="UP000017559">
    <property type="component" value="Unassembled WGS sequence"/>
</dbReference>
<proteinExistence type="predicted"/>
<gene>
    <name evidence="2" type="ORF">Moror_9175</name>
</gene>
<evidence type="ECO:0000313" key="2">
    <source>
        <dbReference type="EMBL" id="ESK80629.1"/>
    </source>
</evidence>
<feature type="compositionally biased region" description="Low complexity" evidence="1">
    <location>
        <begin position="40"/>
        <end position="54"/>
    </location>
</feature>
<dbReference type="HOGENOM" id="CLU_2831751_0_0_1"/>
<feature type="region of interest" description="Disordered" evidence="1">
    <location>
        <begin position="40"/>
        <end position="66"/>
    </location>
</feature>
<accession>V2XMB1</accession>
<protein>
    <submittedName>
        <fullName evidence="2">Uncharacterized protein</fullName>
    </submittedName>
</protein>
<dbReference type="EMBL" id="AWSO01003231">
    <property type="protein sequence ID" value="ESK80629.1"/>
    <property type="molecule type" value="Genomic_DNA"/>
</dbReference>